<organism evidence="3 4">
    <name type="scientific">Streptomyces boluensis</name>
    <dbReference type="NCBI Taxonomy" id="1775135"/>
    <lineage>
        <taxon>Bacteria</taxon>
        <taxon>Bacillati</taxon>
        <taxon>Actinomycetota</taxon>
        <taxon>Actinomycetes</taxon>
        <taxon>Kitasatosporales</taxon>
        <taxon>Streptomycetaceae</taxon>
        <taxon>Streptomyces</taxon>
    </lineage>
</organism>
<dbReference type="EMBL" id="JAAAHS010000655">
    <property type="protein sequence ID" value="NBE56943.1"/>
    <property type="molecule type" value="Genomic_DNA"/>
</dbReference>
<feature type="region of interest" description="Disordered" evidence="1">
    <location>
        <begin position="35"/>
        <end position="64"/>
    </location>
</feature>
<accession>A0A964UWW3</accession>
<name>A0A964UWW3_9ACTN</name>
<feature type="region of interest" description="Disordered" evidence="1">
    <location>
        <begin position="118"/>
        <end position="220"/>
    </location>
</feature>
<protein>
    <submittedName>
        <fullName evidence="3">N-acetylmuramoyl-L-alanine amidase</fullName>
    </submittedName>
</protein>
<feature type="compositionally biased region" description="Low complexity" evidence="1">
    <location>
        <begin position="35"/>
        <end position="46"/>
    </location>
</feature>
<dbReference type="AlphaFoldDB" id="A0A964UWW3"/>
<dbReference type="Proteomes" id="UP000598297">
    <property type="component" value="Unassembled WGS sequence"/>
</dbReference>
<feature type="chain" id="PRO_5036913702" evidence="2">
    <location>
        <begin position="30"/>
        <end position="220"/>
    </location>
</feature>
<sequence>MRGYLASSIGVACAAALALPLVVPQDVRAAVPSAPAAESAGAVPGSTQSLPLTSLATDRAGGGATAQGLTRREVRPFSLVGVVWDDPAAVLNGRVQVRTRAAGTGTWSGWQDVDTHNQEHAADTGTPERAAAEVRGSTAPLWVGNSDAVEIRVESAPPETPETSGHDQSAPSGDDSARGAGPEAGTTVDFGTTAATTATQVMARQTATATGNQTAAHSHP</sequence>
<evidence type="ECO:0000256" key="2">
    <source>
        <dbReference type="SAM" id="SignalP"/>
    </source>
</evidence>
<feature type="signal peptide" evidence="2">
    <location>
        <begin position="1"/>
        <end position="29"/>
    </location>
</feature>
<feature type="compositionally biased region" description="Polar residues" evidence="1">
    <location>
        <begin position="47"/>
        <end position="56"/>
    </location>
</feature>
<gene>
    <name evidence="3" type="ORF">GUY60_37120</name>
</gene>
<evidence type="ECO:0000256" key="1">
    <source>
        <dbReference type="SAM" id="MobiDB-lite"/>
    </source>
</evidence>
<comment type="caution">
    <text evidence="3">The sequence shown here is derived from an EMBL/GenBank/DDBJ whole genome shotgun (WGS) entry which is preliminary data.</text>
</comment>
<keyword evidence="4" id="KW-1185">Reference proteome</keyword>
<keyword evidence="2" id="KW-0732">Signal</keyword>
<reference evidence="3" key="1">
    <citation type="submission" date="2020-01" db="EMBL/GenBank/DDBJ databases">
        <title>Whole-genome analyses of novel actinobacteria.</title>
        <authorList>
            <person name="Sahin N."/>
        </authorList>
    </citation>
    <scope>NUCLEOTIDE SEQUENCE</scope>
    <source>
        <strain evidence="3">YC537</strain>
    </source>
</reference>
<feature type="compositionally biased region" description="Low complexity" evidence="1">
    <location>
        <begin position="184"/>
        <end position="220"/>
    </location>
</feature>
<proteinExistence type="predicted"/>
<evidence type="ECO:0000313" key="3">
    <source>
        <dbReference type="EMBL" id="NBE56943.1"/>
    </source>
</evidence>
<feature type="compositionally biased region" description="Polar residues" evidence="1">
    <location>
        <begin position="161"/>
        <end position="171"/>
    </location>
</feature>
<feature type="non-terminal residue" evidence="3">
    <location>
        <position position="220"/>
    </location>
</feature>
<evidence type="ECO:0000313" key="4">
    <source>
        <dbReference type="Proteomes" id="UP000598297"/>
    </source>
</evidence>